<dbReference type="EMBL" id="CAJOBJ010351873">
    <property type="protein sequence ID" value="CAF5209342.1"/>
    <property type="molecule type" value="Genomic_DNA"/>
</dbReference>
<accession>A0A8S3IYT3</accession>
<dbReference type="AlphaFoldDB" id="A0A8S3IYT3"/>
<sequence>MEQTSTTVGALLLLIDECKILIHSATLIRHYIKIMIGDIF</sequence>
<gene>
    <name evidence="1" type="ORF">GIL414_LOCUS79253</name>
</gene>
<evidence type="ECO:0000313" key="1">
    <source>
        <dbReference type="EMBL" id="CAF5209342.1"/>
    </source>
</evidence>
<evidence type="ECO:0000313" key="2">
    <source>
        <dbReference type="Proteomes" id="UP000681720"/>
    </source>
</evidence>
<dbReference type="Proteomes" id="UP000681720">
    <property type="component" value="Unassembled WGS sequence"/>
</dbReference>
<feature type="non-terminal residue" evidence="1">
    <location>
        <position position="1"/>
    </location>
</feature>
<organism evidence="1 2">
    <name type="scientific">Rotaria magnacalcarata</name>
    <dbReference type="NCBI Taxonomy" id="392030"/>
    <lineage>
        <taxon>Eukaryota</taxon>
        <taxon>Metazoa</taxon>
        <taxon>Spiralia</taxon>
        <taxon>Gnathifera</taxon>
        <taxon>Rotifera</taxon>
        <taxon>Eurotatoria</taxon>
        <taxon>Bdelloidea</taxon>
        <taxon>Philodinida</taxon>
        <taxon>Philodinidae</taxon>
        <taxon>Rotaria</taxon>
    </lineage>
</organism>
<name>A0A8S3IYT3_9BILA</name>
<comment type="caution">
    <text evidence="1">The sequence shown here is derived from an EMBL/GenBank/DDBJ whole genome shotgun (WGS) entry which is preliminary data.</text>
</comment>
<reference evidence="1" key="1">
    <citation type="submission" date="2021-02" db="EMBL/GenBank/DDBJ databases">
        <authorList>
            <person name="Nowell W R."/>
        </authorList>
    </citation>
    <scope>NUCLEOTIDE SEQUENCE</scope>
</reference>
<proteinExistence type="predicted"/>
<protein>
    <submittedName>
        <fullName evidence="1">Uncharacterized protein</fullName>
    </submittedName>
</protein>